<dbReference type="EMBL" id="JACRTL010000001">
    <property type="protein sequence ID" value="MBC8610261.1"/>
    <property type="molecule type" value="Genomic_DNA"/>
</dbReference>
<feature type="transmembrane region" description="Helical" evidence="11">
    <location>
        <begin position="7"/>
        <end position="28"/>
    </location>
</feature>
<dbReference type="SUPFAM" id="SSF50156">
    <property type="entry name" value="PDZ domain-like"/>
    <property type="match status" value="1"/>
</dbReference>
<keyword evidence="7 11" id="KW-0862">Zinc</keyword>
<evidence type="ECO:0000256" key="7">
    <source>
        <dbReference type="ARBA" id="ARBA00022833"/>
    </source>
</evidence>
<keyword evidence="4" id="KW-0645">Protease</keyword>
<evidence type="ECO:0000256" key="5">
    <source>
        <dbReference type="ARBA" id="ARBA00022692"/>
    </source>
</evidence>
<evidence type="ECO:0000256" key="2">
    <source>
        <dbReference type="ARBA" id="ARBA00004141"/>
    </source>
</evidence>
<feature type="transmembrane region" description="Helical" evidence="11">
    <location>
        <begin position="333"/>
        <end position="352"/>
    </location>
</feature>
<accession>A0A8J6PD43</accession>
<dbReference type="CDD" id="cd06163">
    <property type="entry name" value="S2P-M50_PDZ_RseP-like"/>
    <property type="match status" value="1"/>
</dbReference>
<evidence type="ECO:0000259" key="12">
    <source>
        <dbReference type="PROSITE" id="PS50106"/>
    </source>
</evidence>
<feature type="transmembrane region" description="Helical" evidence="11">
    <location>
        <begin position="110"/>
        <end position="132"/>
    </location>
</feature>
<dbReference type="Pfam" id="PF17820">
    <property type="entry name" value="PDZ_6"/>
    <property type="match status" value="1"/>
</dbReference>
<comment type="similarity">
    <text evidence="3 11">Belongs to the peptidase M50B family.</text>
</comment>
<dbReference type="InterPro" id="IPR041489">
    <property type="entry name" value="PDZ_6"/>
</dbReference>
<dbReference type="GO" id="GO:0004222">
    <property type="term" value="F:metalloendopeptidase activity"/>
    <property type="evidence" value="ECO:0007669"/>
    <property type="project" value="InterPro"/>
</dbReference>
<dbReference type="Proteomes" id="UP000632659">
    <property type="component" value="Unassembled WGS sequence"/>
</dbReference>
<evidence type="ECO:0000256" key="11">
    <source>
        <dbReference type="RuleBase" id="RU362031"/>
    </source>
</evidence>
<gene>
    <name evidence="13" type="primary">rseP</name>
    <name evidence="13" type="ORF">H8702_03865</name>
</gene>
<evidence type="ECO:0000256" key="3">
    <source>
        <dbReference type="ARBA" id="ARBA00007931"/>
    </source>
</evidence>
<keyword evidence="11" id="KW-0479">Metal-binding</keyword>
<dbReference type="NCBIfam" id="TIGR00054">
    <property type="entry name" value="RIP metalloprotease RseP"/>
    <property type="match status" value="1"/>
</dbReference>
<keyword evidence="5 11" id="KW-0812">Transmembrane</keyword>
<comment type="caution">
    <text evidence="13">The sequence shown here is derived from an EMBL/GenBank/DDBJ whole genome shotgun (WGS) entry which is preliminary data.</text>
</comment>
<sequence length="359" mass="38902">MNSAITILLTILVFGVIIMIHELGHFIVAKLCGVRVLEFSMGMGPAIFTHQKKSEEMELDPETGTMMPVNRNTKYSVRILPIGGYVSMEGEDSASKDERAFCNKPIWKRFLIVVAGAVMNLLLGFLILVGAVSTMEHVPTKQIASFQENAASQAAGLAVGDEILKVNGHSTLTYDDVITEILSDDDGTVDFQIKRDGTVQNIEKVTFYTEITDSKRELDIDFKLLAVENSVGGTLSYSAGRAVSLGKLVWVSLGDLVTGKVGFDQLSGPVGVGEALGQAASISVMNLLILIAFLTINVGIFNLLPIPALDGGRLIFILIEAIFRKPVPAKYEGLIHAVGLLFLFGLMIIVTLKDIIRLF</sequence>
<keyword evidence="8 11" id="KW-1133">Transmembrane helix</keyword>
<evidence type="ECO:0000256" key="9">
    <source>
        <dbReference type="ARBA" id="ARBA00023049"/>
    </source>
</evidence>
<reference evidence="13" key="1">
    <citation type="submission" date="2020-08" db="EMBL/GenBank/DDBJ databases">
        <title>Genome public.</title>
        <authorList>
            <person name="Liu C."/>
            <person name="Sun Q."/>
        </authorList>
    </citation>
    <scope>NUCLEOTIDE SEQUENCE</scope>
    <source>
        <strain evidence="13">NSJ-15</strain>
    </source>
</reference>
<feature type="transmembrane region" description="Helical" evidence="11">
    <location>
        <begin position="284"/>
        <end position="304"/>
    </location>
</feature>
<keyword evidence="6 11" id="KW-0378">Hydrolase</keyword>
<dbReference type="GO" id="GO:0006508">
    <property type="term" value="P:proteolysis"/>
    <property type="evidence" value="ECO:0007669"/>
    <property type="project" value="UniProtKB-KW"/>
</dbReference>
<dbReference type="InterPro" id="IPR008915">
    <property type="entry name" value="Peptidase_M50"/>
</dbReference>
<dbReference type="PANTHER" id="PTHR42837">
    <property type="entry name" value="REGULATOR OF SIGMA-E PROTEASE RSEP"/>
    <property type="match status" value="1"/>
</dbReference>
<dbReference type="GO" id="GO:0046872">
    <property type="term" value="F:metal ion binding"/>
    <property type="evidence" value="ECO:0007669"/>
    <property type="project" value="UniProtKB-KW"/>
</dbReference>
<dbReference type="InterPro" id="IPR004387">
    <property type="entry name" value="Pept_M50_Zn"/>
</dbReference>
<evidence type="ECO:0000256" key="10">
    <source>
        <dbReference type="ARBA" id="ARBA00023136"/>
    </source>
</evidence>
<feature type="domain" description="PDZ" evidence="12">
    <location>
        <begin position="111"/>
        <end position="181"/>
    </location>
</feature>
<protein>
    <recommendedName>
        <fullName evidence="11">Zinc metalloprotease</fullName>
        <ecNumber evidence="11">3.4.24.-</ecNumber>
    </recommendedName>
</protein>
<organism evidence="13 14">
    <name type="scientific">Massiliimalia timonensis</name>
    <dbReference type="NCBI Taxonomy" id="1987501"/>
    <lineage>
        <taxon>Bacteria</taxon>
        <taxon>Bacillati</taxon>
        <taxon>Bacillota</taxon>
        <taxon>Clostridia</taxon>
        <taxon>Eubacteriales</taxon>
        <taxon>Oscillospiraceae</taxon>
        <taxon>Massiliimalia</taxon>
    </lineage>
</organism>
<dbReference type="RefSeq" id="WP_158662599.1">
    <property type="nucleotide sequence ID" value="NZ_FYDD01000003.1"/>
</dbReference>
<dbReference type="Pfam" id="PF02163">
    <property type="entry name" value="Peptidase_M50"/>
    <property type="match status" value="2"/>
</dbReference>
<evidence type="ECO:0000313" key="13">
    <source>
        <dbReference type="EMBL" id="MBC8610261.1"/>
    </source>
</evidence>
<keyword evidence="10 11" id="KW-0472">Membrane</keyword>
<dbReference type="AlphaFoldDB" id="A0A8J6PD43"/>
<dbReference type="SMART" id="SM00228">
    <property type="entry name" value="PDZ"/>
    <property type="match status" value="1"/>
</dbReference>
<name>A0A8J6PD43_9FIRM</name>
<evidence type="ECO:0000256" key="4">
    <source>
        <dbReference type="ARBA" id="ARBA00022670"/>
    </source>
</evidence>
<evidence type="ECO:0000256" key="1">
    <source>
        <dbReference type="ARBA" id="ARBA00001947"/>
    </source>
</evidence>
<keyword evidence="9 11" id="KW-0482">Metalloprotease</keyword>
<dbReference type="PROSITE" id="PS50106">
    <property type="entry name" value="PDZ"/>
    <property type="match status" value="1"/>
</dbReference>
<dbReference type="OrthoDB" id="9782003at2"/>
<comment type="cofactor">
    <cofactor evidence="1 11">
        <name>Zn(2+)</name>
        <dbReference type="ChEBI" id="CHEBI:29105"/>
    </cofactor>
</comment>
<proteinExistence type="inferred from homology"/>
<comment type="subcellular location">
    <subcellularLocation>
        <location evidence="2">Membrane</location>
        <topology evidence="2">Multi-pass membrane protein</topology>
    </subcellularLocation>
</comment>
<evidence type="ECO:0000313" key="14">
    <source>
        <dbReference type="Proteomes" id="UP000632659"/>
    </source>
</evidence>
<dbReference type="EC" id="3.4.24.-" evidence="11"/>
<dbReference type="PANTHER" id="PTHR42837:SF2">
    <property type="entry name" value="MEMBRANE METALLOPROTEASE ARASP2, CHLOROPLASTIC-RELATED"/>
    <property type="match status" value="1"/>
</dbReference>
<dbReference type="Gene3D" id="2.30.42.10">
    <property type="match status" value="1"/>
</dbReference>
<keyword evidence="14" id="KW-1185">Reference proteome</keyword>
<dbReference type="GO" id="GO:0016020">
    <property type="term" value="C:membrane"/>
    <property type="evidence" value="ECO:0007669"/>
    <property type="project" value="UniProtKB-SubCell"/>
</dbReference>
<evidence type="ECO:0000256" key="8">
    <source>
        <dbReference type="ARBA" id="ARBA00022989"/>
    </source>
</evidence>
<dbReference type="InterPro" id="IPR036034">
    <property type="entry name" value="PDZ_sf"/>
</dbReference>
<dbReference type="InterPro" id="IPR001478">
    <property type="entry name" value="PDZ"/>
</dbReference>
<evidence type="ECO:0000256" key="6">
    <source>
        <dbReference type="ARBA" id="ARBA00022801"/>
    </source>
</evidence>